<dbReference type="Pfam" id="PF09720">
    <property type="entry name" value="Unstab_antitox"/>
    <property type="match status" value="1"/>
</dbReference>
<dbReference type="AlphaFoldDB" id="A0A1M2UWS4"/>
<accession>A0A1M2UWS4</accession>
<evidence type="ECO:0008006" key="3">
    <source>
        <dbReference type="Google" id="ProtNLM"/>
    </source>
</evidence>
<protein>
    <recommendedName>
        <fullName evidence="3">Addiction module component</fullName>
    </recommendedName>
</protein>
<evidence type="ECO:0000313" key="1">
    <source>
        <dbReference type="EMBL" id="OJS99732.1"/>
    </source>
</evidence>
<evidence type="ECO:0000313" key="2">
    <source>
        <dbReference type="Proteomes" id="UP000183986"/>
    </source>
</evidence>
<dbReference type="Proteomes" id="UP000183986">
    <property type="component" value="Unassembled WGS sequence"/>
</dbReference>
<sequence>MTAINQMTDIEKIQAMEQLWQSLTVNNQMPEPPEWHGRILAERAQAIEEGKTQYTSLAALKERGPLR</sequence>
<dbReference type="OrthoDB" id="291542at2"/>
<keyword evidence="2" id="KW-1185">Reference proteome</keyword>
<reference evidence="1" key="1">
    <citation type="submission" date="2016-11" db="EMBL/GenBank/DDBJ databases">
        <title>Draft Genome Sequence of Marinobacter hydrocarbonoclasticus strain STW2, a polyaromatic aromatic hydrocarbon degrading and denitrifying bacterium from rhizosphere of Seagrass Enhalus acodoides.</title>
        <authorList>
            <person name="Ling J."/>
            <person name="Dong J."/>
        </authorList>
    </citation>
    <scope>NUCLEOTIDE SEQUENCE [LARGE SCALE GENOMIC DNA]</scope>
    <source>
        <strain evidence="1">STW2</strain>
    </source>
</reference>
<dbReference type="EMBL" id="MPKY01000001">
    <property type="protein sequence ID" value="OJS99732.1"/>
    <property type="molecule type" value="Genomic_DNA"/>
</dbReference>
<organism evidence="1 2">
    <name type="scientific">Marinobacter nauticus</name>
    <name type="common">Marinobacter hydrocarbonoclasticus</name>
    <name type="synonym">Marinobacter aquaeolei</name>
    <dbReference type="NCBI Taxonomy" id="2743"/>
    <lineage>
        <taxon>Bacteria</taxon>
        <taxon>Pseudomonadati</taxon>
        <taxon>Pseudomonadota</taxon>
        <taxon>Gammaproteobacteria</taxon>
        <taxon>Pseudomonadales</taxon>
        <taxon>Marinobacteraceae</taxon>
        <taxon>Marinobacter</taxon>
    </lineage>
</organism>
<comment type="caution">
    <text evidence="1">The sequence shown here is derived from an EMBL/GenBank/DDBJ whole genome shotgun (WGS) entry which is preliminary data.</text>
</comment>
<dbReference type="InterPro" id="IPR013406">
    <property type="entry name" value="CHP02574_addiction_mod"/>
</dbReference>
<name>A0A1M2UWS4_MARNT</name>
<proteinExistence type="predicted"/>
<gene>
    <name evidence="1" type="ORF">BEE62_06315</name>
</gene>
<dbReference type="RefSeq" id="WP_072676713.1">
    <property type="nucleotide sequence ID" value="NZ_MPKY01000001.1"/>
</dbReference>